<dbReference type="Pfam" id="PF13403">
    <property type="entry name" value="Hint_2"/>
    <property type="match status" value="1"/>
</dbReference>
<protein>
    <submittedName>
        <fullName evidence="2">Hint domain-containing protein</fullName>
    </submittedName>
</protein>
<dbReference type="InterPro" id="IPR036844">
    <property type="entry name" value="Hint_dom_sf"/>
</dbReference>
<name>A0A1H3NR80_9RHOB</name>
<evidence type="ECO:0000313" key="3">
    <source>
        <dbReference type="Proteomes" id="UP000198914"/>
    </source>
</evidence>
<gene>
    <name evidence="2" type="ORF">SAMN05444004_10474</name>
</gene>
<dbReference type="STRING" id="1244108.SAMN05444004_10474"/>
<evidence type="ECO:0000313" key="2">
    <source>
        <dbReference type="EMBL" id="SDY91263.1"/>
    </source>
</evidence>
<dbReference type="RefSeq" id="WP_170831370.1">
    <property type="nucleotide sequence ID" value="NZ_FNPX01000004.1"/>
</dbReference>
<evidence type="ECO:0000259" key="1">
    <source>
        <dbReference type="Pfam" id="PF13403"/>
    </source>
</evidence>
<dbReference type="SUPFAM" id="SSF51294">
    <property type="entry name" value="Hedgehog/intein (Hint) domain"/>
    <property type="match status" value="1"/>
</dbReference>
<reference evidence="3" key="1">
    <citation type="submission" date="2016-10" db="EMBL/GenBank/DDBJ databases">
        <authorList>
            <person name="Varghese N."/>
            <person name="Submissions S."/>
        </authorList>
    </citation>
    <scope>NUCLEOTIDE SEQUENCE [LARGE SCALE GENOMIC DNA]</scope>
    <source>
        <strain evidence="3">DSM 100420</strain>
    </source>
</reference>
<dbReference type="InterPro" id="IPR028992">
    <property type="entry name" value="Hedgehog/Intein_dom"/>
</dbReference>
<dbReference type="Proteomes" id="UP000198914">
    <property type="component" value="Unassembled WGS sequence"/>
</dbReference>
<dbReference type="AlphaFoldDB" id="A0A1H3NR80"/>
<feature type="domain" description="Hedgehog/Intein (Hint)" evidence="1">
    <location>
        <begin position="22"/>
        <end position="157"/>
    </location>
</feature>
<dbReference type="EMBL" id="FNPX01000004">
    <property type="protein sequence ID" value="SDY91263.1"/>
    <property type="molecule type" value="Genomic_DNA"/>
</dbReference>
<organism evidence="2 3">
    <name type="scientific">Jannaschia faecimaris</name>
    <dbReference type="NCBI Taxonomy" id="1244108"/>
    <lineage>
        <taxon>Bacteria</taxon>
        <taxon>Pseudomonadati</taxon>
        <taxon>Pseudomonadota</taxon>
        <taxon>Alphaproteobacteria</taxon>
        <taxon>Rhodobacterales</taxon>
        <taxon>Roseobacteraceae</taxon>
        <taxon>Jannaschia</taxon>
    </lineage>
</organism>
<keyword evidence="3" id="KW-1185">Reference proteome</keyword>
<sequence length="188" mass="20546">MSDQHIFTHDAFPVIAPVAPRFTPGARLPTPEGCREVETLAVGDLLTTRSGPKRIARLEVTRRLRGEWAYARDTWPVRVPVGSLGNIRPMRLSPDQRVLLSGGTIKRICNVAEISVSIRDLVGLRGVMVERPLADLRYFGLSFGIPAVIEAGGVVCEIEQGDAAVVSCDMARHAFQTMHAVGEPPLKR</sequence>
<proteinExistence type="predicted"/>
<accession>A0A1H3NR80</accession>